<dbReference type="OrthoDB" id="9781069at2"/>
<feature type="transmembrane region" description="Helical" evidence="1">
    <location>
        <begin position="36"/>
        <end position="54"/>
    </location>
</feature>
<dbReference type="Pfam" id="PF05857">
    <property type="entry name" value="TraX"/>
    <property type="match status" value="1"/>
</dbReference>
<dbReference type="RefSeq" id="WP_095405581.1">
    <property type="nucleotide sequence ID" value="NZ_NOJZ02000003.1"/>
</dbReference>
<comment type="caution">
    <text evidence="2">The sequence shown here is derived from an EMBL/GenBank/DDBJ whole genome shotgun (WGS) entry which is preliminary data.</text>
</comment>
<feature type="transmembrane region" description="Helical" evidence="1">
    <location>
        <begin position="162"/>
        <end position="178"/>
    </location>
</feature>
<dbReference type="EMBL" id="NOJZ02000003">
    <property type="protein sequence ID" value="RDY24365.1"/>
    <property type="molecule type" value="Genomic_DNA"/>
</dbReference>
<proteinExistence type="predicted"/>
<sequence length="242" mass="28073">MKKFNAFQIKIFLISLMLLDHIFSAFSGLIPSWVHGLTRGVAPMFAYFLVEGYFYTRNKRRYGSRLLGFAIFMYIGNMIINTIFASKDVMVNNNIFATLFVGFIGISIFEYAKKHEGFKKILLRILATIVVIVGTMFTEGGISVIPFILITYFFRGNMKKQIIGYLLLSVVLLSMEYVPYESFNITFDMLMYNSDFLEILAIPTIIMYNGERGLNNKFSKYLFYVFYPLHLWILATISFMIK</sequence>
<dbReference type="Proteomes" id="UP000243494">
    <property type="component" value="Unassembled WGS sequence"/>
</dbReference>
<accession>A0A371IV68</accession>
<feature type="transmembrane region" description="Helical" evidence="1">
    <location>
        <begin position="12"/>
        <end position="30"/>
    </location>
</feature>
<evidence type="ECO:0000313" key="2">
    <source>
        <dbReference type="EMBL" id="RDY24365.1"/>
    </source>
</evidence>
<name>A0A371IV68_9FIRM</name>
<keyword evidence="1" id="KW-0812">Transmembrane</keyword>
<keyword evidence="3" id="KW-1185">Reference proteome</keyword>
<feature type="transmembrane region" description="Helical" evidence="1">
    <location>
        <begin position="221"/>
        <end position="241"/>
    </location>
</feature>
<dbReference type="InterPro" id="IPR008875">
    <property type="entry name" value="TraX"/>
</dbReference>
<keyword evidence="1" id="KW-0472">Membrane</keyword>
<evidence type="ECO:0000256" key="1">
    <source>
        <dbReference type="SAM" id="Phobius"/>
    </source>
</evidence>
<gene>
    <name evidence="2" type="ORF">CHF27_003140</name>
</gene>
<feature type="transmembrane region" description="Helical" evidence="1">
    <location>
        <begin position="121"/>
        <end position="150"/>
    </location>
</feature>
<organism evidence="2 3">
    <name type="scientific">Romboutsia maritimum</name>
    <dbReference type="NCBI Taxonomy" id="2020948"/>
    <lineage>
        <taxon>Bacteria</taxon>
        <taxon>Bacillati</taxon>
        <taxon>Bacillota</taxon>
        <taxon>Clostridia</taxon>
        <taxon>Peptostreptococcales</taxon>
        <taxon>Peptostreptococcaceae</taxon>
        <taxon>Romboutsia</taxon>
    </lineage>
</organism>
<feature type="transmembrane region" description="Helical" evidence="1">
    <location>
        <begin position="91"/>
        <end position="109"/>
    </location>
</feature>
<feature type="transmembrane region" description="Helical" evidence="1">
    <location>
        <begin position="66"/>
        <end position="85"/>
    </location>
</feature>
<dbReference type="AlphaFoldDB" id="A0A371IV68"/>
<reference evidence="2 3" key="1">
    <citation type="journal article" date="2017" name="Genome Announc.">
        <title>Draft Genome Sequence of Romboutsia maritimum sp. nov. Strain CCRI-22766(T), Isolated from Coastal Estuarine Mud.</title>
        <authorList>
            <person name="Maheux A.F."/>
            <person name="Boudreau D.K."/>
            <person name="Berube E."/>
            <person name="Boissinot M."/>
            <person name="Raymond F."/>
            <person name="Brodeur S."/>
            <person name="Corbeil J."/>
            <person name="Brightwell G."/>
            <person name="Broda D."/>
            <person name="Omar R.F."/>
            <person name="Bergeron M.G."/>
        </authorList>
    </citation>
    <scope>NUCLEOTIDE SEQUENCE [LARGE SCALE GENOMIC DNA]</scope>
    <source>
        <strain evidence="2 3">CCRI-22766</strain>
    </source>
</reference>
<evidence type="ECO:0000313" key="3">
    <source>
        <dbReference type="Proteomes" id="UP000243494"/>
    </source>
</evidence>
<keyword evidence="1" id="KW-1133">Transmembrane helix</keyword>
<protein>
    <submittedName>
        <fullName evidence="2">Conjugal transfer protein TraX</fullName>
    </submittedName>
</protein>